<feature type="domain" description="Peptidase M16 N-terminal" evidence="1">
    <location>
        <begin position="28"/>
        <end position="169"/>
    </location>
</feature>
<dbReference type="PANTHER" id="PTHR11851">
    <property type="entry name" value="METALLOPROTEASE"/>
    <property type="match status" value="1"/>
</dbReference>
<evidence type="ECO:0000259" key="2">
    <source>
        <dbReference type="Pfam" id="PF05193"/>
    </source>
</evidence>
<accession>A0ABD4T919</accession>
<organism evidence="3 4">
    <name type="scientific">Lyngbya confervoides BDU141951</name>
    <dbReference type="NCBI Taxonomy" id="1574623"/>
    <lineage>
        <taxon>Bacteria</taxon>
        <taxon>Bacillati</taxon>
        <taxon>Cyanobacteriota</taxon>
        <taxon>Cyanophyceae</taxon>
        <taxon>Oscillatoriophycideae</taxon>
        <taxon>Oscillatoriales</taxon>
        <taxon>Microcoleaceae</taxon>
        <taxon>Lyngbya</taxon>
    </lineage>
</organism>
<dbReference type="Gene3D" id="3.30.830.10">
    <property type="entry name" value="Metalloenzyme, LuxS/M16 peptidase-like"/>
    <property type="match status" value="2"/>
</dbReference>
<evidence type="ECO:0000313" key="3">
    <source>
        <dbReference type="EMBL" id="MCM1985292.1"/>
    </source>
</evidence>
<dbReference type="InterPro" id="IPR011765">
    <property type="entry name" value="Pept_M16_N"/>
</dbReference>
<proteinExistence type="predicted"/>
<sequence>MLTASSTVPLRPYRYSFPNGLVLLVTPNPAVDVVAARFLMDAGIRREDVNGWGLSHLVASVITKGSAAYSSVDVAQIVESMGASLGTDTAPDYAVLSLKAVSEDFEPLLALAAEVMRSPTFPAQELEIERQITLQAIAARQEQPLALALRPLQEAIYGTHPYAQSSYGTLETVQNLQVDDLRSFHQRYFRPDKTVVSVAGNIDPEQAFRWVERYWGDWPPPQRAVPDPPVPLPAARQAPVEILTPQPTQQSIIAFGYLGVSVHHPDYWGLKLLLTHLCNGLSSRLFLELRERQGLAYEVSGFFPTRQDPASWVIYLGTRPSQTQVAYEQLRQEITQLVQNDLSREDLTMAQQKLIGQYTLNKQTNAQLAQLFGWYEHLGLGEEYDGAYASCIQAVDLATIQRIAATYLTIPVCSIVGPEAILDKLQTP</sequence>
<dbReference type="InterPro" id="IPR050361">
    <property type="entry name" value="MPP/UQCRC_Complex"/>
</dbReference>
<dbReference type="EMBL" id="JTHE03000121">
    <property type="protein sequence ID" value="MCM1985292.1"/>
    <property type="molecule type" value="Genomic_DNA"/>
</dbReference>
<protein>
    <submittedName>
        <fullName evidence="3">Insulinase family protein</fullName>
    </submittedName>
</protein>
<gene>
    <name evidence="3" type="ORF">QQ91_0020975</name>
</gene>
<evidence type="ECO:0000313" key="4">
    <source>
        <dbReference type="Proteomes" id="UP000031561"/>
    </source>
</evidence>
<dbReference type="Pfam" id="PF00675">
    <property type="entry name" value="Peptidase_M16"/>
    <property type="match status" value="1"/>
</dbReference>
<keyword evidence="4" id="KW-1185">Reference proteome</keyword>
<dbReference type="InterPro" id="IPR007863">
    <property type="entry name" value="Peptidase_M16_C"/>
</dbReference>
<dbReference type="AlphaFoldDB" id="A0ABD4T919"/>
<reference evidence="3 4" key="1">
    <citation type="journal article" date="2015" name="Genome Announc.">
        <title>Draft Genome Sequence of Filamentous Marine Cyanobacterium Lyngbya confervoides Strain BDU141951.</title>
        <authorList>
            <person name="Chandrababunaidu M.M."/>
            <person name="Sen D."/>
            <person name="Tripathy S."/>
        </authorList>
    </citation>
    <scope>NUCLEOTIDE SEQUENCE [LARGE SCALE GENOMIC DNA]</scope>
    <source>
        <strain evidence="3 4">BDU141951</strain>
    </source>
</reference>
<dbReference type="InterPro" id="IPR011249">
    <property type="entry name" value="Metalloenz_LuxS/M16"/>
</dbReference>
<feature type="domain" description="Peptidase M16 C-terminal" evidence="2">
    <location>
        <begin position="176"/>
        <end position="354"/>
    </location>
</feature>
<dbReference type="PANTHER" id="PTHR11851:SF224">
    <property type="entry name" value="PROCESSING PROTEASE"/>
    <property type="match status" value="1"/>
</dbReference>
<name>A0ABD4T919_9CYAN</name>
<dbReference type="Pfam" id="PF05193">
    <property type="entry name" value="Peptidase_M16_C"/>
    <property type="match status" value="1"/>
</dbReference>
<evidence type="ECO:0000259" key="1">
    <source>
        <dbReference type="Pfam" id="PF00675"/>
    </source>
</evidence>
<dbReference type="Proteomes" id="UP000031561">
    <property type="component" value="Unassembled WGS sequence"/>
</dbReference>
<dbReference type="SUPFAM" id="SSF63411">
    <property type="entry name" value="LuxS/MPP-like metallohydrolase"/>
    <property type="match status" value="2"/>
</dbReference>
<comment type="caution">
    <text evidence="3">The sequence shown here is derived from an EMBL/GenBank/DDBJ whole genome shotgun (WGS) entry which is preliminary data.</text>
</comment>
<dbReference type="RefSeq" id="WP_201277229.1">
    <property type="nucleotide sequence ID" value="NZ_JTHE03000121.1"/>
</dbReference>